<dbReference type="InterPro" id="IPR050951">
    <property type="entry name" value="Retrovirus_Pol_polyprotein"/>
</dbReference>
<dbReference type="InterPro" id="IPR043128">
    <property type="entry name" value="Rev_trsase/Diguanyl_cyclase"/>
</dbReference>
<feature type="domain" description="Reverse transcriptase/retrotransposon-derived protein RNase H-like" evidence="2">
    <location>
        <begin position="26"/>
        <end position="69"/>
    </location>
</feature>
<proteinExistence type="predicted"/>
<dbReference type="PANTHER" id="PTHR37984">
    <property type="entry name" value="PROTEIN CBG26694"/>
    <property type="match status" value="1"/>
</dbReference>
<dbReference type="Proteomes" id="UP001234989">
    <property type="component" value="Chromosome 9"/>
</dbReference>
<evidence type="ECO:0000256" key="1">
    <source>
        <dbReference type="ARBA" id="ARBA00023268"/>
    </source>
</evidence>
<name>A0AAF0UIV0_SOLVR</name>
<gene>
    <name evidence="3" type="ORF">MTR67_039641</name>
</gene>
<evidence type="ECO:0000313" key="3">
    <source>
        <dbReference type="EMBL" id="WMV46256.1"/>
    </source>
</evidence>
<dbReference type="SUPFAM" id="SSF56672">
    <property type="entry name" value="DNA/RNA polymerases"/>
    <property type="match status" value="1"/>
</dbReference>
<dbReference type="AlphaFoldDB" id="A0AAF0UIV0"/>
<dbReference type="InterPro" id="IPR043502">
    <property type="entry name" value="DNA/RNA_pol_sf"/>
</dbReference>
<keyword evidence="1" id="KW-0511">Multifunctional enzyme</keyword>
<evidence type="ECO:0000313" key="4">
    <source>
        <dbReference type="Proteomes" id="UP001234989"/>
    </source>
</evidence>
<dbReference type="Gene3D" id="3.30.70.270">
    <property type="match status" value="1"/>
</dbReference>
<organism evidence="3 4">
    <name type="scientific">Solanum verrucosum</name>
    <dbReference type="NCBI Taxonomy" id="315347"/>
    <lineage>
        <taxon>Eukaryota</taxon>
        <taxon>Viridiplantae</taxon>
        <taxon>Streptophyta</taxon>
        <taxon>Embryophyta</taxon>
        <taxon>Tracheophyta</taxon>
        <taxon>Spermatophyta</taxon>
        <taxon>Magnoliopsida</taxon>
        <taxon>eudicotyledons</taxon>
        <taxon>Gunneridae</taxon>
        <taxon>Pentapetalae</taxon>
        <taxon>asterids</taxon>
        <taxon>lamiids</taxon>
        <taxon>Solanales</taxon>
        <taxon>Solanaceae</taxon>
        <taxon>Solanoideae</taxon>
        <taxon>Solaneae</taxon>
        <taxon>Solanum</taxon>
    </lineage>
</organism>
<accession>A0AAF0UIV0</accession>
<reference evidence="3" key="1">
    <citation type="submission" date="2023-08" db="EMBL/GenBank/DDBJ databases">
        <title>A de novo genome assembly of Solanum verrucosum Schlechtendal, a Mexican diploid species geographically isolated from the other diploid A-genome species in potato relatives.</title>
        <authorList>
            <person name="Hosaka K."/>
        </authorList>
    </citation>
    <scope>NUCLEOTIDE SEQUENCE</scope>
    <source>
        <tissue evidence="3">Young leaves</tissue>
    </source>
</reference>
<sequence length="72" mass="8362">RRFVEGFSSIFLPLTTLTQKRVKFLWLEACEKSFHELKDRITSTPILTLLEGSDGFVVYCDASRIGLEYIFK</sequence>
<evidence type="ECO:0000259" key="2">
    <source>
        <dbReference type="Pfam" id="PF17919"/>
    </source>
</evidence>
<feature type="non-terminal residue" evidence="3">
    <location>
        <position position="1"/>
    </location>
</feature>
<dbReference type="Pfam" id="PF17919">
    <property type="entry name" value="RT_RNaseH_2"/>
    <property type="match status" value="1"/>
</dbReference>
<dbReference type="GO" id="GO:0003824">
    <property type="term" value="F:catalytic activity"/>
    <property type="evidence" value="ECO:0007669"/>
    <property type="project" value="UniProtKB-KW"/>
</dbReference>
<dbReference type="InterPro" id="IPR041577">
    <property type="entry name" value="RT_RNaseH_2"/>
</dbReference>
<keyword evidence="4" id="KW-1185">Reference proteome</keyword>
<dbReference type="EMBL" id="CP133620">
    <property type="protein sequence ID" value="WMV46256.1"/>
    <property type="molecule type" value="Genomic_DNA"/>
</dbReference>
<protein>
    <recommendedName>
        <fullName evidence="2">Reverse transcriptase/retrotransposon-derived protein RNase H-like domain-containing protein</fullName>
    </recommendedName>
</protein>
<dbReference type="PANTHER" id="PTHR37984:SF5">
    <property type="entry name" value="PROTEIN NYNRIN-LIKE"/>
    <property type="match status" value="1"/>
</dbReference>